<comment type="similarity">
    <text evidence="1">Belongs to the UPF0749 family.</text>
</comment>
<evidence type="ECO:0000313" key="5">
    <source>
        <dbReference type="Proteomes" id="UP001595752"/>
    </source>
</evidence>
<evidence type="ECO:0000313" key="4">
    <source>
        <dbReference type="EMBL" id="MFC3882667.1"/>
    </source>
</evidence>
<keyword evidence="5" id="KW-1185">Reference proteome</keyword>
<keyword evidence="3" id="KW-1133">Transmembrane helix</keyword>
<dbReference type="PANTHER" id="PTHR37313:SF2">
    <property type="entry name" value="UPF0749 PROTEIN YLXX"/>
    <property type="match status" value="1"/>
</dbReference>
<keyword evidence="2" id="KW-0175">Coiled coil</keyword>
<keyword evidence="3" id="KW-0472">Membrane</keyword>
<dbReference type="InterPro" id="IPR010273">
    <property type="entry name" value="DUF881"/>
</dbReference>
<proteinExistence type="inferred from homology"/>
<dbReference type="RefSeq" id="WP_377912345.1">
    <property type="nucleotide sequence ID" value="NZ_JBHRZT010000020.1"/>
</dbReference>
<evidence type="ECO:0000256" key="3">
    <source>
        <dbReference type="SAM" id="Phobius"/>
    </source>
</evidence>
<dbReference type="EMBL" id="JBHRZT010000020">
    <property type="protein sequence ID" value="MFC3882667.1"/>
    <property type="molecule type" value="Genomic_DNA"/>
</dbReference>
<reference evidence="5" key="1">
    <citation type="journal article" date="2019" name="Int. J. Syst. Evol. Microbiol.">
        <title>The Global Catalogue of Microorganisms (GCM) 10K type strain sequencing project: providing services to taxonomists for standard genome sequencing and annotation.</title>
        <authorList>
            <consortium name="The Broad Institute Genomics Platform"/>
            <consortium name="The Broad Institute Genome Sequencing Center for Infectious Disease"/>
            <person name="Wu L."/>
            <person name="Ma J."/>
        </authorList>
    </citation>
    <scope>NUCLEOTIDE SEQUENCE [LARGE SCALE GENOMIC DNA]</scope>
    <source>
        <strain evidence="5">CCUG 61889</strain>
    </source>
</reference>
<gene>
    <name evidence="4" type="ORF">ACFOU2_03830</name>
</gene>
<feature type="coiled-coil region" evidence="2">
    <location>
        <begin position="52"/>
        <end position="91"/>
    </location>
</feature>
<protein>
    <submittedName>
        <fullName evidence="4">DUF881 domain-containing protein</fullName>
    </submittedName>
</protein>
<name>A0ABV8AYS3_9BACI</name>
<sequence length="235" mass="26973">MTSKKKLQFAFITVVIGFMIAVQFQTTKQPVVRDTRDMWELREDLKKEQQSQAVILKEIRTYEEQLRNYEVEQNNSKKVALQETLFELKKEAGLTEMEGPGIVLTVEPLFDESLIGQEVKNVSPELLKRLINELNSYEAQDIAIADQRIVATSVIRDINGRTKVNDYWLTQVPFKIKVIAKDAEKLYNRMQVSNAPDEFAVENLKLTISQPLDQVTVPAYNDAIRLKNISPVNSK</sequence>
<feature type="transmembrane region" description="Helical" evidence="3">
    <location>
        <begin position="7"/>
        <end position="24"/>
    </location>
</feature>
<keyword evidence="3" id="KW-0812">Transmembrane</keyword>
<organism evidence="4 5">
    <name type="scientific">Bacillus songklensis</name>
    <dbReference type="NCBI Taxonomy" id="1069116"/>
    <lineage>
        <taxon>Bacteria</taxon>
        <taxon>Bacillati</taxon>
        <taxon>Bacillota</taxon>
        <taxon>Bacilli</taxon>
        <taxon>Bacillales</taxon>
        <taxon>Bacillaceae</taxon>
        <taxon>Bacillus</taxon>
    </lineage>
</organism>
<dbReference type="Proteomes" id="UP001595752">
    <property type="component" value="Unassembled WGS sequence"/>
</dbReference>
<comment type="caution">
    <text evidence="4">The sequence shown here is derived from an EMBL/GenBank/DDBJ whole genome shotgun (WGS) entry which is preliminary data.</text>
</comment>
<dbReference type="Pfam" id="PF05949">
    <property type="entry name" value="DUF881"/>
    <property type="match status" value="1"/>
</dbReference>
<evidence type="ECO:0000256" key="1">
    <source>
        <dbReference type="ARBA" id="ARBA00009108"/>
    </source>
</evidence>
<dbReference type="Gene3D" id="3.30.70.1880">
    <property type="entry name" value="Protein of unknown function DUF881"/>
    <property type="match status" value="1"/>
</dbReference>
<accession>A0ABV8AYS3</accession>
<dbReference type="PANTHER" id="PTHR37313">
    <property type="entry name" value="UPF0749 PROTEIN RV1825"/>
    <property type="match status" value="1"/>
</dbReference>
<evidence type="ECO:0000256" key="2">
    <source>
        <dbReference type="SAM" id="Coils"/>
    </source>
</evidence>